<proteinExistence type="predicted"/>
<accession>A0ACB8BEU7</accession>
<reference evidence="1" key="1">
    <citation type="journal article" date="2021" name="New Phytol.">
        <title>Evolutionary innovations through gain and loss of genes in the ectomycorrhizal Boletales.</title>
        <authorList>
            <person name="Wu G."/>
            <person name="Miyauchi S."/>
            <person name="Morin E."/>
            <person name="Kuo A."/>
            <person name="Drula E."/>
            <person name="Varga T."/>
            <person name="Kohler A."/>
            <person name="Feng B."/>
            <person name="Cao Y."/>
            <person name="Lipzen A."/>
            <person name="Daum C."/>
            <person name="Hundley H."/>
            <person name="Pangilinan J."/>
            <person name="Johnson J."/>
            <person name="Barry K."/>
            <person name="LaButti K."/>
            <person name="Ng V."/>
            <person name="Ahrendt S."/>
            <person name="Min B."/>
            <person name="Choi I.G."/>
            <person name="Park H."/>
            <person name="Plett J.M."/>
            <person name="Magnuson J."/>
            <person name="Spatafora J.W."/>
            <person name="Nagy L.G."/>
            <person name="Henrissat B."/>
            <person name="Grigoriev I.V."/>
            <person name="Yang Z.L."/>
            <person name="Xu J."/>
            <person name="Martin F.M."/>
        </authorList>
    </citation>
    <scope>NUCLEOTIDE SEQUENCE</scope>
    <source>
        <strain evidence="1">KUC20120723A-06</strain>
    </source>
</reference>
<protein>
    <submittedName>
        <fullName evidence="1">Uncharacterized protein</fullName>
    </submittedName>
</protein>
<comment type="caution">
    <text evidence="1">The sequence shown here is derived from an EMBL/GenBank/DDBJ whole genome shotgun (WGS) entry which is preliminary data.</text>
</comment>
<evidence type="ECO:0000313" key="2">
    <source>
        <dbReference type="Proteomes" id="UP000790709"/>
    </source>
</evidence>
<dbReference type="EMBL" id="MU266430">
    <property type="protein sequence ID" value="KAH7924221.1"/>
    <property type="molecule type" value="Genomic_DNA"/>
</dbReference>
<gene>
    <name evidence="1" type="ORF">BV22DRAFT_523656</name>
</gene>
<sequence>MHTLALIPHHCSKAFFRLLRREEHFEEEERRPHQALTYTTRPTAVAAFLLTFSCPYVVVSYIPTQFASVGIWRSKRKSIPRTDCMCMAKRGTKAKTLILISQDRSYGKTRRILSRITRTYNDISTTLPGATAAIDEE</sequence>
<dbReference type="Proteomes" id="UP000790709">
    <property type="component" value="Unassembled WGS sequence"/>
</dbReference>
<keyword evidence="2" id="KW-1185">Reference proteome</keyword>
<name>A0ACB8BEU7_9AGAM</name>
<organism evidence="1 2">
    <name type="scientific">Leucogyrophana mollusca</name>
    <dbReference type="NCBI Taxonomy" id="85980"/>
    <lineage>
        <taxon>Eukaryota</taxon>
        <taxon>Fungi</taxon>
        <taxon>Dikarya</taxon>
        <taxon>Basidiomycota</taxon>
        <taxon>Agaricomycotina</taxon>
        <taxon>Agaricomycetes</taxon>
        <taxon>Agaricomycetidae</taxon>
        <taxon>Boletales</taxon>
        <taxon>Boletales incertae sedis</taxon>
        <taxon>Leucogyrophana</taxon>
    </lineage>
</organism>
<evidence type="ECO:0000313" key="1">
    <source>
        <dbReference type="EMBL" id="KAH7924221.1"/>
    </source>
</evidence>